<evidence type="ECO:0000313" key="4">
    <source>
        <dbReference type="EMBL" id="QIE55093.1"/>
    </source>
</evidence>
<dbReference type="SMART" id="SM00062">
    <property type="entry name" value="PBPb"/>
    <property type="match status" value="1"/>
</dbReference>
<dbReference type="Gene3D" id="3.40.190.10">
    <property type="entry name" value="Periplasmic binding protein-like II"/>
    <property type="match status" value="2"/>
</dbReference>
<dbReference type="SUPFAM" id="SSF53850">
    <property type="entry name" value="Periplasmic binding protein-like II"/>
    <property type="match status" value="1"/>
</dbReference>
<feature type="signal peptide" evidence="2">
    <location>
        <begin position="1"/>
        <end position="30"/>
    </location>
</feature>
<keyword evidence="1 2" id="KW-0732">Signal</keyword>
<protein>
    <submittedName>
        <fullName evidence="4">Transporter substrate-binding domain-containing protein</fullName>
    </submittedName>
</protein>
<evidence type="ECO:0000259" key="3">
    <source>
        <dbReference type="SMART" id="SM00062"/>
    </source>
</evidence>
<name>A0A7L5BVH7_9RHOB</name>
<dbReference type="PANTHER" id="PTHR35936">
    <property type="entry name" value="MEMBRANE-BOUND LYTIC MUREIN TRANSGLYCOSYLASE F"/>
    <property type="match status" value="1"/>
</dbReference>
<feature type="chain" id="PRO_5029909965" evidence="2">
    <location>
        <begin position="31"/>
        <end position="283"/>
    </location>
</feature>
<dbReference type="InterPro" id="IPR001638">
    <property type="entry name" value="Solute-binding_3/MltF_N"/>
</dbReference>
<dbReference type="KEGG" id="hdh:G5B40_06260"/>
<dbReference type="AlphaFoldDB" id="A0A7L5BVH7"/>
<reference evidence="4 5" key="1">
    <citation type="submission" date="2020-02" db="EMBL/GenBank/DDBJ databases">
        <title>complete genome sequence of Rhodobacteraceae bacterium.</title>
        <authorList>
            <person name="Park J."/>
            <person name="Kim Y.-S."/>
            <person name="Kim K.-H."/>
        </authorList>
    </citation>
    <scope>NUCLEOTIDE SEQUENCE [LARGE SCALE GENOMIC DNA]</scope>
    <source>
        <strain evidence="4 5">RR4-56</strain>
    </source>
</reference>
<evidence type="ECO:0000313" key="5">
    <source>
        <dbReference type="Proteomes" id="UP000503336"/>
    </source>
</evidence>
<dbReference type="PANTHER" id="PTHR35936:SF17">
    <property type="entry name" value="ARGININE-BINDING EXTRACELLULAR PROTEIN ARTP"/>
    <property type="match status" value="1"/>
</dbReference>
<gene>
    <name evidence="4" type="ORF">G5B40_06260</name>
</gene>
<dbReference type="Pfam" id="PF00497">
    <property type="entry name" value="SBP_bac_3"/>
    <property type="match status" value="1"/>
</dbReference>
<organism evidence="4 5">
    <name type="scientific">Pikeienuella piscinae</name>
    <dbReference type="NCBI Taxonomy" id="2748098"/>
    <lineage>
        <taxon>Bacteria</taxon>
        <taxon>Pseudomonadati</taxon>
        <taxon>Pseudomonadota</taxon>
        <taxon>Alphaproteobacteria</taxon>
        <taxon>Rhodobacterales</taxon>
        <taxon>Paracoccaceae</taxon>
        <taxon>Pikeienuella</taxon>
    </lineage>
</organism>
<feature type="domain" description="Solute-binding protein family 3/N-terminal" evidence="3">
    <location>
        <begin position="42"/>
        <end position="261"/>
    </location>
</feature>
<keyword evidence="5" id="KW-1185">Reference proteome</keyword>
<sequence>MKQFMRTAARTLAALAVTAAASLTVSAAAAQSTWETIKERGTLRIGVAQAPPWFSKDPRTGEWNSGLGISVGKAMAETLGVELETVEITWGTAIAALETGKIDIQFQMDATPERALVVDFPKQPFDFVSLAVLANDDLDTSTWAGLNKPEISIAVPQATSMDAFLTRNTPNADIQRFPDNAGAIAAFQSGRVDAVSLFFPPLLSALKKLGHGKVVIPQPAFSSPSSAAVRREPDKTFRDWVDTTIYYYYETGQTQKWYEEVVAEFGLDPAKVPPIQRELLFLK</sequence>
<dbReference type="RefSeq" id="WP_165096419.1">
    <property type="nucleotide sequence ID" value="NZ_CP049056.1"/>
</dbReference>
<dbReference type="EMBL" id="CP049056">
    <property type="protein sequence ID" value="QIE55093.1"/>
    <property type="molecule type" value="Genomic_DNA"/>
</dbReference>
<accession>A0A7L5BVH7</accession>
<evidence type="ECO:0000256" key="1">
    <source>
        <dbReference type="ARBA" id="ARBA00022729"/>
    </source>
</evidence>
<evidence type="ECO:0000256" key="2">
    <source>
        <dbReference type="SAM" id="SignalP"/>
    </source>
</evidence>
<dbReference type="Proteomes" id="UP000503336">
    <property type="component" value="Chromosome"/>
</dbReference>
<proteinExistence type="predicted"/>